<organism evidence="2 3">
    <name type="scientific">Cirrhinus mrigala</name>
    <name type="common">Mrigala</name>
    <dbReference type="NCBI Taxonomy" id="683832"/>
    <lineage>
        <taxon>Eukaryota</taxon>
        <taxon>Metazoa</taxon>
        <taxon>Chordata</taxon>
        <taxon>Craniata</taxon>
        <taxon>Vertebrata</taxon>
        <taxon>Euteleostomi</taxon>
        <taxon>Actinopterygii</taxon>
        <taxon>Neopterygii</taxon>
        <taxon>Teleostei</taxon>
        <taxon>Ostariophysi</taxon>
        <taxon>Cypriniformes</taxon>
        <taxon>Cyprinidae</taxon>
        <taxon>Labeoninae</taxon>
        <taxon>Labeonini</taxon>
        <taxon>Cirrhinus</taxon>
    </lineage>
</organism>
<comment type="caution">
    <text evidence="2">The sequence shown here is derived from an EMBL/GenBank/DDBJ whole genome shotgun (WGS) entry which is preliminary data.</text>
</comment>
<accession>A0ABD0QT24</accession>
<sequence length="127" mass="13867">DQSEEFDSLFDSGLDEHSYKAPPPLSDTDLAIFDPPHIIGFLVFNANLTLIILLNLPDQPYGSPSHAELLSVPLTGPNGTESAGDVSYVCQANEELNAAQERERKGEYSAAVQRYRAAVDIFMKGVQ</sequence>
<dbReference type="AlphaFoldDB" id="A0ABD0QT24"/>
<feature type="region of interest" description="Disordered" evidence="1">
    <location>
        <begin position="1"/>
        <end position="21"/>
    </location>
</feature>
<evidence type="ECO:0008006" key="4">
    <source>
        <dbReference type="Google" id="ProtNLM"/>
    </source>
</evidence>
<evidence type="ECO:0000256" key="1">
    <source>
        <dbReference type="SAM" id="MobiDB-lite"/>
    </source>
</evidence>
<protein>
    <recommendedName>
        <fullName evidence="4">MIT domain-containing protein</fullName>
    </recommendedName>
</protein>
<proteinExistence type="predicted"/>
<feature type="non-terminal residue" evidence="2">
    <location>
        <position position="127"/>
    </location>
</feature>
<evidence type="ECO:0000313" key="2">
    <source>
        <dbReference type="EMBL" id="KAL0189367.1"/>
    </source>
</evidence>
<dbReference type="SUPFAM" id="SSF116846">
    <property type="entry name" value="MIT domain"/>
    <property type="match status" value="1"/>
</dbReference>
<feature type="non-terminal residue" evidence="2">
    <location>
        <position position="1"/>
    </location>
</feature>
<dbReference type="Proteomes" id="UP001529510">
    <property type="component" value="Unassembled WGS sequence"/>
</dbReference>
<reference evidence="2 3" key="1">
    <citation type="submission" date="2024-05" db="EMBL/GenBank/DDBJ databases">
        <title>Genome sequencing and assembly of Indian major carp, Cirrhinus mrigala (Hamilton, 1822).</title>
        <authorList>
            <person name="Mohindra V."/>
            <person name="Chowdhury L.M."/>
            <person name="Lal K."/>
            <person name="Jena J.K."/>
        </authorList>
    </citation>
    <scope>NUCLEOTIDE SEQUENCE [LARGE SCALE GENOMIC DNA]</scope>
    <source>
        <strain evidence="2">CM1030</strain>
        <tissue evidence="2">Blood</tissue>
    </source>
</reference>
<dbReference type="EMBL" id="JAMKFB020000007">
    <property type="protein sequence ID" value="KAL0189367.1"/>
    <property type="molecule type" value="Genomic_DNA"/>
</dbReference>
<dbReference type="Gene3D" id="1.20.58.80">
    <property type="entry name" value="Phosphotransferase system, lactose/cellobiose-type IIA subunit"/>
    <property type="match status" value="1"/>
</dbReference>
<name>A0ABD0QT24_CIRMR</name>
<dbReference type="InterPro" id="IPR036181">
    <property type="entry name" value="MIT_dom_sf"/>
</dbReference>
<keyword evidence="3" id="KW-1185">Reference proteome</keyword>
<evidence type="ECO:0000313" key="3">
    <source>
        <dbReference type="Proteomes" id="UP001529510"/>
    </source>
</evidence>
<gene>
    <name evidence="2" type="ORF">M9458_016466</name>
</gene>